<dbReference type="Pfam" id="PF06228">
    <property type="entry name" value="ChuX_HutX"/>
    <property type="match status" value="1"/>
</dbReference>
<dbReference type="EMBL" id="JACIEI010000007">
    <property type="protein sequence ID" value="MBB3994610.1"/>
    <property type="molecule type" value="Genomic_DNA"/>
</dbReference>
<evidence type="ECO:0000313" key="2">
    <source>
        <dbReference type="Proteomes" id="UP000530268"/>
    </source>
</evidence>
<sequence>MAEQQNDVIALEKITGTDVATVLKTLPKMGKVMVIVQTGRGVTHERIGPVESVEVTADGVRLSGACHESVVDPNEIVAIHIDRSSVMRGKVFPTLKFTNEAGDVMFSVVGMEGTEPMDQALSAFETKPMEEVDVNRVGPVVDRGTAPEISDTDPAMVLFTQLSTMDAEVKITAQTPSLTQVWRGKVEAVKPSMGFVNVMTPDFHLHLKAGGIASWQEQAGLRIALNADGMPCGLTVEAAGLS</sequence>
<accession>A0A7W6H0H8</accession>
<dbReference type="Proteomes" id="UP000530268">
    <property type="component" value="Unassembled WGS sequence"/>
</dbReference>
<dbReference type="AlphaFoldDB" id="A0A7W6H0H8"/>
<comment type="caution">
    <text evidence="1">The sequence shown here is derived from an EMBL/GenBank/DDBJ whole genome shotgun (WGS) entry which is preliminary data.</text>
</comment>
<dbReference type="InterPro" id="IPR010413">
    <property type="entry name" value="HutX-like"/>
</dbReference>
<dbReference type="SUPFAM" id="SSF144064">
    <property type="entry name" value="Heme iron utilization protein-like"/>
    <property type="match status" value="1"/>
</dbReference>
<name>A0A7W6H0H8_9RHOB</name>
<organism evidence="1 2">
    <name type="scientific">Sulfitobacter undariae</name>
    <dbReference type="NCBI Taxonomy" id="1563671"/>
    <lineage>
        <taxon>Bacteria</taxon>
        <taxon>Pseudomonadati</taxon>
        <taxon>Pseudomonadota</taxon>
        <taxon>Alphaproteobacteria</taxon>
        <taxon>Rhodobacterales</taxon>
        <taxon>Roseobacteraceae</taxon>
        <taxon>Sulfitobacter</taxon>
    </lineage>
</organism>
<proteinExistence type="predicted"/>
<evidence type="ECO:0008006" key="3">
    <source>
        <dbReference type="Google" id="ProtNLM"/>
    </source>
</evidence>
<keyword evidence="2" id="KW-1185">Reference proteome</keyword>
<protein>
    <recommendedName>
        <fullName evidence="3">Heme degradation protein</fullName>
    </recommendedName>
</protein>
<dbReference type="RefSeq" id="WP_184565800.1">
    <property type="nucleotide sequence ID" value="NZ_JACIEI010000007.1"/>
</dbReference>
<gene>
    <name evidence="1" type="ORF">GGR95_002258</name>
</gene>
<dbReference type="Gene3D" id="3.40.1570.10">
    <property type="entry name" value="HemS/ChuS/ChuX like domains"/>
    <property type="match status" value="3"/>
</dbReference>
<reference evidence="1 2" key="1">
    <citation type="submission" date="2020-08" db="EMBL/GenBank/DDBJ databases">
        <title>Genomic Encyclopedia of Type Strains, Phase IV (KMG-IV): sequencing the most valuable type-strain genomes for metagenomic binning, comparative biology and taxonomic classification.</title>
        <authorList>
            <person name="Goeker M."/>
        </authorList>
    </citation>
    <scope>NUCLEOTIDE SEQUENCE [LARGE SCALE GENOMIC DNA]</scope>
    <source>
        <strain evidence="1 2">DSM 102234</strain>
    </source>
</reference>
<evidence type="ECO:0000313" key="1">
    <source>
        <dbReference type="EMBL" id="MBB3994610.1"/>
    </source>
</evidence>
<dbReference type="InterPro" id="IPR053733">
    <property type="entry name" value="Heme_Transport_Util_sf"/>
</dbReference>